<dbReference type="AlphaFoldDB" id="A0A9W6FZ73"/>
<evidence type="ECO:0000313" key="2">
    <source>
        <dbReference type="EMBL" id="GLI37488.1"/>
    </source>
</evidence>
<feature type="signal peptide" evidence="1">
    <location>
        <begin position="1"/>
        <end position="22"/>
    </location>
</feature>
<keyword evidence="3" id="KW-1185">Reference proteome</keyword>
<organism evidence="2 3">
    <name type="scientific">Geobacter hydrogenophilus</name>
    <dbReference type="NCBI Taxonomy" id="40983"/>
    <lineage>
        <taxon>Bacteria</taxon>
        <taxon>Pseudomonadati</taxon>
        <taxon>Thermodesulfobacteriota</taxon>
        <taxon>Desulfuromonadia</taxon>
        <taxon>Geobacterales</taxon>
        <taxon>Geobacteraceae</taxon>
        <taxon>Geobacter</taxon>
    </lineage>
</organism>
<proteinExistence type="predicted"/>
<comment type="caution">
    <text evidence="2">The sequence shown here is derived from an EMBL/GenBank/DDBJ whole genome shotgun (WGS) entry which is preliminary data.</text>
</comment>
<reference evidence="2" key="1">
    <citation type="submission" date="2022-12" db="EMBL/GenBank/DDBJ databases">
        <title>Reference genome sequencing for broad-spectrum identification of bacterial and archaeal isolates by mass spectrometry.</title>
        <authorList>
            <person name="Sekiguchi Y."/>
            <person name="Tourlousse D.M."/>
        </authorList>
    </citation>
    <scope>NUCLEOTIDE SEQUENCE</scope>
    <source>
        <strain evidence="2">H2</strain>
    </source>
</reference>
<name>A0A9W6FZ73_9BACT</name>
<evidence type="ECO:0000313" key="3">
    <source>
        <dbReference type="Proteomes" id="UP001144352"/>
    </source>
</evidence>
<dbReference type="Proteomes" id="UP001144352">
    <property type="component" value="Unassembled WGS sequence"/>
</dbReference>
<accession>A0A9W6FZ73</accession>
<evidence type="ECO:0000256" key="1">
    <source>
        <dbReference type="SAM" id="SignalP"/>
    </source>
</evidence>
<keyword evidence="1" id="KW-0732">Signal</keyword>
<dbReference type="EMBL" id="BSDS01000001">
    <property type="protein sequence ID" value="GLI37488.1"/>
    <property type="molecule type" value="Genomic_DNA"/>
</dbReference>
<dbReference type="RefSeq" id="WP_214186855.1">
    <property type="nucleotide sequence ID" value="NZ_BSDS01000001.1"/>
</dbReference>
<protein>
    <submittedName>
        <fullName evidence="2">Uncharacterized protein</fullName>
    </submittedName>
</protein>
<gene>
    <name evidence="2" type="ORF">GHYDROH2_09890</name>
</gene>
<feature type="chain" id="PRO_5040761628" evidence="1">
    <location>
        <begin position="23"/>
        <end position="127"/>
    </location>
</feature>
<sequence length="127" mass="13312">MKKFSLLCITALVMGLWCVAYGGGGAAMKLKAGDDVYTCACGEKCPCDTMSRKGGKCACSNELKKMTKGKVTKVEKGTATVSVNSHERTMKTTGKYACACESSCQCNTVSQIPGKCPCGKELKKAGS</sequence>